<dbReference type="Pfam" id="PF03999">
    <property type="entry name" value="MAP65_ASE1"/>
    <property type="match status" value="1"/>
</dbReference>
<feature type="region of interest" description="Disordered" evidence="1">
    <location>
        <begin position="727"/>
        <end position="801"/>
    </location>
</feature>
<feature type="compositionally biased region" description="Polar residues" evidence="1">
    <location>
        <begin position="784"/>
        <end position="793"/>
    </location>
</feature>
<keyword evidence="3" id="KW-1185">Reference proteome</keyword>
<dbReference type="PANTHER" id="PTHR19321:SF41">
    <property type="entry name" value="FASCETTO-RELATED"/>
    <property type="match status" value="1"/>
</dbReference>
<gene>
    <name evidence="2" type="ORF">METBIDRAFT_80098</name>
</gene>
<comment type="caution">
    <text evidence="2">The sequence shown here is derived from an EMBL/GenBank/DDBJ whole genome shotgun (WGS) entry which is preliminary data.</text>
</comment>
<dbReference type="Proteomes" id="UP000092555">
    <property type="component" value="Unassembled WGS sequence"/>
</dbReference>
<accession>A0A1A0H242</accession>
<proteinExistence type="predicted"/>
<name>A0A1A0H242_9ASCO</name>
<feature type="region of interest" description="Disordered" evidence="1">
    <location>
        <begin position="616"/>
        <end position="661"/>
    </location>
</feature>
<feature type="compositionally biased region" description="Polar residues" evidence="1">
    <location>
        <begin position="616"/>
        <end position="639"/>
    </location>
</feature>
<protein>
    <submittedName>
        <fullName evidence="2">Uncharacterized protein</fullName>
    </submittedName>
</protein>
<evidence type="ECO:0000256" key="1">
    <source>
        <dbReference type="SAM" id="MobiDB-lite"/>
    </source>
</evidence>
<evidence type="ECO:0000313" key="2">
    <source>
        <dbReference type="EMBL" id="OBA17992.1"/>
    </source>
</evidence>
<dbReference type="GO" id="GO:1990023">
    <property type="term" value="C:mitotic spindle midzone"/>
    <property type="evidence" value="ECO:0007669"/>
    <property type="project" value="TreeGrafter"/>
</dbReference>
<organism evidence="2 3">
    <name type="scientific">Metschnikowia bicuspidata var. bicuspidata NRRL YB-4993</name>
    <dbReference type="NCBI Taxonomy" id="869754"/>
    <lineage>
        <taxon>Eukaryota</taxon>
        <taxon>Fungi</taxon>
        <taxon>Dikarya</taxon>
        <taxon>Ascomycota</taxon>
        <taxon>Saccharomycotina</taxon>
        <taxon>Pichiomycetes</taxon>
        <taxon>Metschnikowiaceae</taxon>
        <taxon>Metschnikowia</taxon>
    </lineage>
</organism>
<dbReference type="Gene3D" id="1.20.58.1520">
    <property type="match status" value="1"/>
</dbReference>
<dbReference type="PANTHER" id="PTHR19321">
    <property type="entry name" value="PROTEIN REGULATOR OF CYTOKINESIS 1 PRC1-RELATED"/>
    <property type="match status" value="1"/>
</dbReference>
<dbReference type="GeneID" id="30032147"/>
<dbReference type="AlphaFoldDB" id="A0A1A0H242"/>
<evidence type="ECO:0000313" key="3">
    <source>
        <dbReference type="Proteomes" id="UP000092555"/>
    </source>
</evidence>
<sequence length="817" mass="92480">MEKQFDAIASKVTETIQSISSIYNEIGYTSLEIAEKKAEIFETINNAIVSFKSNLEREKNSINNECEWLRQQIRVILAMLNDHTGEKHLKLSSRGVVFDDELMYAEGAVAMGEASAASNQNHFMTNHSPTLSLLQYKTRLNLIFLEVLKAFVKVFKRFNEVNRMFWENIDTITDDFTAHKNSVFSESIPSKLDADEHAVLIAEFESILEQLNMTTRNYNPQLRQGMSETAVQDVAFIISSPRKKKQSMAGLESEIDPDASSDEAMNRLREINYKLVHAIRGLKVTKVTNETIAQLAKEVETTENEIEVRVQSMKDKISDCLNVIDVLSLTELDLIAIQRMQSQSDREKQASYAGEGLFDVDTLRFIQNNPREFGLMDHHLNFVARLTHTLQTIRDNKKKKWEQYSQVCSSLWEKLGENRSYTEIFLAENSNLTDLALTNLKMELKRPYAMRSEYVDSFILDARKQVFELHSKLLYSDARRQEFKYKNYDVNDISGDKECILDELEVEIEKLKRDYASKEPVLSLYAELNELLEDQNFLNESSKDSSRLLSKNSCKILLNEEKLRKKINKNLPRVLSSLKQEIITYNDRLLSEGLSPITAGNDDMFEKILLIESDLGTQGSKPTRNKPSVAFSTRTSSPKKPSLPEMNTIRRSPRAEDHKVLGKKTALGSAVLVPLNTSLAPNDICSAGPSPVSREDSSSSCTSSNDTLYSICSRVSPLKTALNVNRSFSDNFSPSKRADKGTEKGPISTEDEKENPFVARKTVFGGPLGALLKPKKSREDARLSSGSLANSTIGGDDYQTWRDERIKEINGEDLDLC</sequence>
<dbReference type="OrthoDB" id="642895at2759"/>
<dbReference type="GO" id="GO:0008017">
    <property type="term" value="F:microtubule binding"/>
    <property type="evidence" value="ECO:0007669"/>
    <property type="project" value="InterPro"/>
</dbReference>
<dbReference type="STRING" id="869754.A0A1A0H242"/>
<dbReference type="InterPro" id="IPR007145">
    <property type="entry name" value="MAP65_Ase1_PRC1"/>
</dbReference>
<reference evidence="2 3" key="1">
    <citation type="submission" date="2016-05" db="EMBL/GenBank/DDBJ databases">
        <title>Comparative genomics of biotechnologically important yeasts.</title>
        <authorList>
            <consortium name="DOE Joint Genome Institute"/>
            <person name="Riley R."/>
            <person name="Haridas S."/>
            <person name="Wolfe K.H."/>
            <person name="Lopes M.R."/>
            <person name="Hittinger C.T."/>
            <person name="Goker M."/>
            <person name="Salamov A."/>
            <person name="Wisecaver J."/>
            <person name="Long T.M."/>
            <person name="Aerts A.L."/>
            <person name="Barry K."/>
            <person name="Choi C."/>
            <person name="Clum A."/>
            <person name="Coughlan A.Y."/>
            <person name="Deshpande S."/>
            <person name="Douglass A.P."/>
            <person name="Hanson S.J."/>
            <person name="Klenk H.-P."/>
            <person name="LaButti K."/>
            <person name="Lapidus A."/>
            <person name="Lindquist E."/>
            <person name="Lipzen A."/>
            <person name="Meier-kolthoff J.P."/>
            <person name="Ohm R.A."/>
            <person name="Otillar R.P."/>
            <person name="Pangilinan J."/>
            <person name="Peng Y."/>
            <person name="Rokas A."/>
            <person name="Rosa C.A."/>
            <person name="Scheuner C."/>
            <person name="Sibirny A.A."/>
            <person name="Slot J.C."/>
            <person name="Stielow J.B."/>
            <person name="Sun H."/>
            <person name="Kurtzman C.P."/>
            <person name="Blackwell M."/>
            <person name="Grigoriev I.V."/>
            <person name="Jeffries T.W."/>
        </authorList>
    </citation>
    <scope>NUCLEOTIDE SEQUENCE [LARGE SCALE GENOMIC DNA]</scope>
    <source>
        <strain evidence="2 3">NRRL YB-4993</strain>
    </source>
</reference>
<dbReference type="RefSeq" id="XP_018709387.1">
    <property type="nucleotide sequence ID" value="XM_018859171.1"/>
</dbReference>
<dbReference type="GO" id="GO:0005737">
    <property type="term" value="C:cytoplasm"/>
    <property type="evidence" value="ECO:0007669"/>
    <property type="project" value="TreeGrafter"/>
</dbReference>
<dbReference type="EMBL" id="LXTC01000009">
    <property type="protein sequence ID" value="OBA17992.1"/>
    <property type="molecule type" value="Genomic_DNA"/>
</dbReference>
<dbReference type="GO" id="GO:0051256">
    <property type="term" value="P:mitotic spindle midzone assembly"/>
    <property type="evidence" value="ECO:0007669"/>
    <property type="project" value="TreeGrafter"/>
</dbReference>